<dbReference type="AlphaFoldDB" id="A0A6B8VPJ1"/>
<keyword evidence="2" id="KW-1133">Transmembrane helix</keyword>
<dbReference type="Proteomes" id="UP000424462">
    <property type="component" value="Chromosome"/>
</dbReference>
<evidence type="ECO:0000313" key="4">
    <source>
        <dbReference type="Proteomes" id="UP000424462"/>
    </source>
</evidence>
<keyword evidence="2" id="KW-0472">Membrane</keyword>
<dbReference type="EMBL" id="CP046455">
    <property type="protein sequence ID" value="QGU05993.1"/>
    <property type="molecule type" value="Genomic_DNA"/>
</dbReference>
<feature type="region of interest" description="Disordered" evidence="1">
    <location>
        <begin position="181"/>
        <end position="322"/>
    </location>
</feature>
<feature type="region of interest" description="Disordered" evidence="1">
    <location>
        <begin position="81"/>
        <end position="115"/>
    </location>
</feature>
<feature type="compositionally biased region" description="Basic residues" evidence="1">
    <location>
        <begin position="102"/>
        <end position="111"/>
    </location>
</feature>
<gene>
    <name evidence="3" type="ORF">COCCU_00120</name>
</gene>
<sequence length="322" mass="34952">MNISTLQVALSAAQTAYDQFKKYRDEKALETYDRLSTAAESLGGVEGLKERSGELLEESRREAGQVTKAARARLEKALADAQDRGQELSSDARKSRAAGVKKATKVGKKAQKKADQRAAHIKAKAQGKKARRGNKFSIFALFALILTALGGAAFWYLRKGKETPGTQVPEVREYVLNNNQDQAAEQSTQEAQEPESTLVYSTETPEGETPATGKLMSEEELLASLDDQLAKHRRDEDVEDTEAAEEPDVAEDAADTKAAATEEAEPTKEEKAEAEAQAKADAEAADTITDEEAAEEVDETTKKVQAEANKKSTPRPKPGPKN</sequence>
<keyword evidence="4" id="KW-1185">Reference proteome</keyword>
<feature type="compositionally biased region" description="Acidic residues" evidence="1">
    <location>
        <begin position="237"/>
        <end position="253"/>
    </location>
</feature>
<feature type="compositionally biased region" description="Low complexity" evidence="1">
    <location>
        <begin position="182"/>
        <end position="213"/>
    </location>
</feature>
<protein>
    <submittedName>
        <fullName evidence="3">Uncharacterized protein</fullName>
    </submittedName>
</protein>
<accession>A0A6B8VPJ1</accession>
<dbReference type="RefSeq" id="WP_156229611.1">
    <property type="nucleotide sequence ID" value="NZ_CP046455.1"/>
</dbReference>
<evidence type="ECO:0000256" key="2">
    <source>
        <dbReference type="SAM" id="Phobius"/>
    </source>
</evidence>
<keyword evidence="2" id="KW-0812">Transmembrane</keyword>
<proteinExistence type="predicted"/>
<organism evidence="3 4">
    <name type="scientific">Corynebacterium occultum</name>
    <dbReference type="NCBI Taxonomy" id="2675219"/>
    <lineage>
        <taxon>Bacteria</taxon>
        <taxon>Bacillati</taxon>
        <taxon>Actinomycetota</taxon>
        <taxon>Actinomycetes</taxon>
        <taxon>Mycobacteriales</taxon>
        <taxon>Corynebacteriaceae</taxon>
        <taxon>Corynebacterium</taxon>
    </lineage>
</organism>
<dbReference type="KEGG" id="cok:COCCU_00120"/>
<evidence type="ECO:0000313" key="3">
    <source>
        <dbReference type="EMBL" id="QGU05993.1"/>
    </source>
</evidence>
<feature type="compositionally biased region" description="Acidic residues" evidence="1">
    <location>
        <begin position="288"/>
        <end position="298"/>
    </location>
</feature>
<feature type="compositionally biased region" description="Basic and acidic residues" evidence="1">
    <location>
        <begin position="81"/>
        <end position="94"/>
    </location>
</feature>
<feature type="compositionally biased region" description="Basic and acidic residues" evidence="1">
    <location>
        <begin position="265"/>
        <end position="282"/>
    </location>
</feature>
<evidence type="ECO:0000256" key="1">
    <source>
        <dbReference type="SAM" id="MobiDB-lite"/>
    </source>
</evidence>
<reference evidence="3 4" key="1">
    <citation type="submission" date="2019-11" db="EMBL/GenBank/DDBJ databases">
        <title>Complete genome sequence of Corynebacterium kalinowskii 1959, a novel Corynebacterium species isolated from soil of a small paddock in Vilsendorf, Germany.</title>
        <authorList>
            <person name="Schaffert L."/>
            <person name="Ruwe M."/>
            <person name="Milse J."/>
            <person name="Hanuschka K."/>
            <person name="Ortseifen V."/>
            <person name="Droste J."/>
            <person name="Brandt D."/>
            <person name="Schlueter L."/>
            <person name="Kutter Y."/>
            <person name="Vinke S."/>
            <person name="Viehoefer P."/>
            <person name="Jacob L."/>
            <person name="Luebke N.-C."/>
            <person name="Schulte-Berndt E."/>
            <person name="Hain C."/>
            <person name="Linder M."/>
            <person name="Schmidt P."/>
            <person name="Wollenschlaeger L."/>
            <person name="Luttermann T."/>
            <person name="Thieme E."/>
            <person name="Hassa J."/>
            <person name="Haak M."/>
            <person name="Wittchen M."/>
            <person name="Mentz A."/>
            <person name="Persicke M."/>
            <person name="Busche T."/>
            <person name="Ruckert C."/>
        </authorList>
    </citation>
    <scope>NUCLEOTIDE SEQUENCE [LARGE SCALE GENOMIC DNA]</scope>
    <source>
        <strain evidence="3 4">2039</strain>
    </source>
</reference>
<feature type="transmembrane region" description="Helical" evidence="2">
    <location>
        <begin position="136"/>
        <end position="157"/>
    </location>
</feature>
<feature type="compositionally biased region" description="Basic and acidic residues" evidence="1">
    <location>
        <begin position="299"/>
        <end position="310"/>
    </location>
</feature>
<name>A0A6B8VPJ1_9CORY</name>
<feature type="compositionally biased region" description="Basic residues" evidence="1">
    <location>
        <begin position="312"/>
        <end position="322"/>
    </location>
</feature>